<comment type="similarity">
    <text evidence="1">Belongs to the ComF/GntX family.</text>
</comment>
<dbReference type="InterPro" id="IPR000836">
    <property type="entry name" value="PRTase_dom"/>
</dbReference>
<reference evidence="4" key="1">
    <citation type="submission" date="2019-08" db="EMBL/GenBank/DDBJ databases">
        <authorList>
            <person name="Kucharzyk K."/>
            <person name="Murdoch R.W."/>
            <person name="Higgins S."/>
            <person name="Loffler F."/>
        </authorList>
    </citation>
    <scope>NUCLEOTIDE SEQUENCE</scope>
</reference>
<dbReference type="PANTHER" id="PTHR47505">
    <property type="entry name" value="DNA UTILIZATION PROTEIN YHGH"/>
    <property type="match status" value="1"/>
</dbReference>
<feature type="region of interest" description="Disordered" evidence="2">
    <location>
        <begin position="226"/>
        <end position="250"/>
    </location>
</feature>
<evidence type="ECO:0000313" key="4">
    <source>
        <dbReference type="EMBL" id="MPM61817.1"/>
    </source>
</evidence>
<evidence type="ECO:0000259" key="3">
    <source>
        <dbReference type="Pfam" id="PF00156"/>
    </source>
</evidence>
<name>A0A645B8U1_9ZZZZ</name>
<dbReference type="SUPFAM" id="SSF53271">
    <property type="entry name" value="PRTase-like"/>
    <property type="match status" value="1"/>
</dbReference>
<dbReference type="Pfam" id="PF00156">
    <property type="entry name" value="Pribosyltran"/>
    <property type="match status" value="1"/>
</dbReference>
<sequence>MDTTLREAAADLLLGRTCAGCGRPGPTVCPGCLEWSAAHGPRIVRPRPTPRGLPMTVASMPYTGPVRGLVHRYKEASAWGLGGLLGERLAWSVVTLLHRCVEDGIWRPGPVVLVPAPSRRMAVLRRGSDVTARLASGAAARIGPATGLPVVSVPLVRMRGRTADQAGLDAGEREANLSGSLVLTRRPVAGAVVVPVDDVITTGATLAEMARVLRQGGLRVLGAATVAATPRDPSVSESPGSARPAGGGPP</sequence>
<dbReference type="AlphaFoldDB" id="A0A645B8U1"/>
<accession>A0A645B8U1</accession>
<gene>
    <name evidence="4" type="ORF">SDC9_108680</name>
</gene>
<evidence type="ECO:0000256" key="2">
    <source>
        <dbReference type="SAM" id="MobiDB-lite"/>
    </source>
</evidence>
<dbReference type="PANTHER" id="PTHR47505:SF1">
    <property type="entry name" value="DNA UTILIZATION PROTEIN YHGH"/>
    <property type="match status" value="1"/>
</dbReference>
<dbReference type="EMBL" id="VSSQ01018537">
    <property type="protein sequence ID" value="MPM61817.1"/>
    <property type="molecule type" value="Genomic_DNA"/>
</dbReference>
<evidence type="ECO:0000256" key="1">
    <source>
        <dbReference type="ARBA" id="ARBA00008007"/>
    </source>
</evidence>
<dbReference type="Gene3D" id="3.40.50.2020">
    <property type="match status" value="1"/>
</dbReference>
<dbReference type="InterPro" id="IPR029057">
    <property type="entry name" value="PRTase-like"/>
</dbReference>
<proteinExistence type="inferred from homology"/>
<dbReference type="InterPro" id="IPR051910">
    <property type="entry name" value="ComF/GntX_DNA_util-trans"/>
</dbReference>
<comment type="caution">
    <text evidence="4">The sequence shown here is derived from an EMBL/GenBank/DDBJ whole genome shotgun (WGS) entry which is preliminary data.</text>
</comment>
<dbReference type="CDD" id="cd06223">
    <property type="entry name" value="PRTases_typeI"/>
    <property type="match status" value="1"/>
</dbReference>
<feature type="domain" description="Phosphoribosyltransferase" evidence="3">
    <location>
        <begin position="178"/>
        <end position="234"/>
    </location>
</feature>
<organism evidence="4">
    <name type="scientific">bioreactor metagenome</name>
    <dbReference type="NCBI Taxonomy" id="1076179"/>
    <lineage>
        <taxon>unclassified sequences</taxon>
        <taxon>metagenomes</taxon>
        <taxon>ecological metagenomes</taxon>
    </lineage>
</organism>
<protein>
    <recommendedName>
        <fullName evidence="3">Phosphoribosyltransferase domain-containing protein</fullName>
    </recommendedName>
</protein>